<proteinExistence type="predicted"/>
<reference evidence="1 2" key="1">
    <citation type="submission" date="2020-07" db="EMBL/GenBank/DDBJ databases">
        <title>Bradyrhizobium diversity isolated from nodules of indigenous legumes of Western Australia.</title>
        <authorList>
            <person name="Klepa M.S."/>
        </authorList>
    </citation>
    <scope>NUCLEOTIDE SEQUENCE [LARGE SCALE GENOMIC DNA]</scope>
    <source>
        <strain evidence="1 2">CNPSo 4010</strain>
    </source>
</reference>
<comment type="caution">
    <text evidence="1">The sequence shown here is derived from an EMBL/GenBank/DDBJ whole genome shotgun (WGS) entry which is preliminary data.</text>
</comment>
<dbReference type="Proteomes" id="UP000807370">
    <property type="component" value="Unassembled WGS sequence"/>
</dbReference>
<gene>
    <name evidence="1" type="ORF">HZZ13_01135</name>
</gene>
<name>A0ABS0PGU2_9BRAD</name>
<dbReference type="RefSeq" id="WP_197957843.1">
    <property type="nucleotide sequence ID" value="NZ_JACCHP010000001.1"/>
</dbReference>
<protein>
    <submittedName>
        <fullName evidence="1">Uncharacterized protein</fullName>
    </submittedName>
</protein>
<keyword evidence="2" id="KW-1185">Reference proteome</keyword>
<evidence type="ECO:0000313" key="1">
    <source>
        <dbReference type="EMBL" id="MBH5396420.1"/>
    </source>
</evidence>
<sequence>MSADNSDGREVFIRQLVNDVAPAEAPLVPDYIAAVDAAKAKSVDGLEFGIEGVVEALGPLVVLVSTTLFTDLGKWALSGAEEAIKTMIKQGGQRLLAAWLGAPKKGGLKDVLTDEGKSEVMVMVRASLRGKKIEKEKVDKIMTALEKRLFEP</sequence>
<accession>A0ABS0PGU2</accession>
<evidence type="ECO:0000313" key="2">
    <source>
        <dbReference type="Proteomes" id="UP000807370"/>
    </source>
</evidence>
<dbReference type="EMBL" id="JACCHP010000001">
    <property type="protein sequence ID" value="MBH5396420.1"/>
    <property type="molecule type" value="Genomic_DNA"/>
</dbReference>
<organism evidence="1 2">
    <name type="scientific">Bradyrhizobium agreste</name>
    <dbReference type="NCBI Taxonomy" id="2751811"/>
    <lineage>
        <taxon>Bacteria</taxon>
        <taxon>Pseudomonadati</taxon>
        <taxon>Pseudomonadota</taxon>
        <taxon>Alphaproteobacteria</taxon>
        <taxon>Hyphomicrobiales</taxon>
        <taxon>Nitrobacteraceae</taxon>
        <taxon>Bradyrhizobium</taxon>
    </lineage>
</organism>